<dbReference type="GO" id="GO:0004190">
    <property type="term" value="F:aspartic-type endopeptidase activity"/>
    <property type="evidence" value="ECO:0007669"/>
    <property type="project" value="InterPro"/>
</dbReference>
<dbReference type="FunFam" id="3.10.20.370:FF:000003">
    <property type="entry name" value="Transposon Tf2-6 polyprotein"/>
    <property type="match status" value="1"/>
</dbReference>
<dbReference type="Pfam" id="PF17919">
    <property type="entry name" value="RT_RNaseH_2"/>
    <property type="match status" value="1"/>
</dbReference>
<dbReference type="GO" id="GO:0003723">
    <property type="term" value="F:RNA binding"/>
    <property type="evidence" value="ECO:0007669"/>
    <property type="project" value="UniProtKB-KW"/>
</dbReference>
<evidence type="ECO:0000256" key="12">
    <source>
        <dbReference type="ARBA" id="ARBA00023268"/>
    </source>
</evidence>
<dbReference type="Pfam" id="PF17921">
    <property type="entry name" value="Integrase_H2C2"/>
    <property type="match status" value="1"/>
</dbReference>
<dbReference type="FunFam" id="3.30.70.270:FF:000020">
    <property type="entry name" value="Transposon Tf2-6 polyprotein-like Protein"/>
    <property type="match status" value="1"/>
</dbReference>
<dbReference type="GO" id="GO:0006508">
    <property type="term" value="P:proteolysis"/>
    <property type="evidence" value="ECO:0007669"/>
    <property type="project" value="InterPro"/>
</dbReference>
<dbReference type="Gene3D" id="3.10.10.10">
    <property type="entry name" value="HIV Type 1 Reverse Transcriptase, subunit A, domain 1"/>
    <property type="match status" value="1"/>
</dbReference>
<dbReference type="SUPFAM" id="SSF50630">
    <property type="entry name" value="Acid proteases"/>
    <property type="match status" value="1"/>
</dbReference>
<dbReference type="GO" id="GO:0003964">
    <property type="term" value="F:RNA-directed DNA polymerase activity"/>
    <property type="evidence" value="ECO:0007669"/>
    <property type="project" value="UniProtKB-KW"/>
</dbReference>
<keyword evidence="5" id="KW-0540">Nuclease</keyword>
<dbReference type="PANTHER" id="PTHR37984:SF5">
    <property type="entry name" value="PROTEIN NYNRIN-LIKE"/>
    <property type="match status" value="1"/>
</dbReference>
<evidence type="ECO:0000256" key="9">
    <source>
        <dbReference type="ARBA" id="ARBA00022884"/>
    </source>
</evidence>
<dbReference type="InterPro" id="IPR001584">
    <property type="entry name" value="Integrase_cat-core"/>
</dbReference>
<evidence type="ECO:0000313" key="16">
    <source>
        <dbReference type="Ensembl" id="ENSPTXP00000018286.1"/>
    </source>
</evidence>
<dbReference type="CDD" id="cd00303">
    <property type="entry name" value="retropepsin_like"/>
    <property type="match status" value="1"/>
</dbReference>
<dbReference type="CDD" id="cd09274">
    <property type="entry name" value="RNase_HI_RT_Ty3"/>
    <property type="match status" value="1"/>
</dbReference>
<dbReference type="InterPro" id="IPR050951">
    <property type="entry name" value="Retrovirus_Pol_polyprotein"/>
</dbReference>
<evidence type="ECO:0000256" key="2">
    <source>
        <dbReference type="ARBA" id="ARBA00012180"/>
    </source>
</evidence>
<comment type="similarity">
    <text evidence="1">Belongs to the beta type-B retroviral polymerase family. HERV class-II K(HML-2) pol subfamily.</text>
</comment>
<dbReference type="EC" id="3.1.26.4" evidence="2"/>
<dbReference type="Gene3D" id="2.40.70.10">
    <property type="entry name" value="Acid Proteases"/>
    <property type="match status" value="1"/>
</dbReference>
<keyword evidence="4" id="KW-0548">Nucleotidyltransferase</keyword>
<reference evidence="16" key="1">
    <citation type="submission" date="2025-08" db="UniProtKB">
        <authorList>
            <consortium name="Ensembl"/>
        </authorList>
    </citation>
    <scope>IDENTIFICATION</scope>
</reference>
<evidence type="ECO:0000256" key="1">
    <source>
        <dbReference type="ARBA" id="ARBA00010879"/>
    </source>
</evidence>
<evidence type="ECO:0000256" key="11">
    <source>
        <dbReference type="ARBA" id="ARBA00022918"/>
    </source>
</evidence>
<dbReference type="Proteomes" id="UP000472273">
    <property type="component" value="Unplaced"/>
</dbReference>
<feature type="domain" description="Reverse transcriptase" evidence="14">
    <location>
        <begin position="441"/>
        <end position="620"/>
    </location>
</feature>
<dbReference type="GO" id="GO:0015074">
    <property type="term" value="P:DNA integration"/>
    <property type="evidence" value="ECO:0007669"/>
    <property type="project" value="UniProtKB-KW"/>
</dbReference>
<dbReference type="InterPro" id="IPR043502">
    <property type="entry name" value="DNA/RNA_pol_sf"/>
</dbReference>
<dbReference type="InterPro" id="IPR000477">
    <property type="entry name" value="RT_dom"/>
</dbReference>
<protein>
    <recommendedName>
        <fullName evidence="13">Gypsy retrotransposon integrase-like protein 1</fullName>
        <ecNumber evidence="2">3.1.26.4</ecNumber>
    </recommendedName>
</protein>
<feature type="domain" description="Integrase catalytic" evidence="15">
    <location>
        <begin position="981"/>
        <end position="1096"/>
    </location>
</feature>
<dbReference type="InterPro" id="IPR043128">
    <property type="entry name" value="Rev_trsase/Diguanyl_cyclase"/>
</dbReference>
<sequence>SLLQSNVTLQNQVTQLLNYVSSLSSPAAVPPAPPVRKSPVSMPEKFSEQMDRFPAFMGQCQLFISLRPEDFPTDRSKVGFMISLLTGQAANWATPLLVQDSPLLNNFQGFLQQMRVMFENPIKIQTVDRRLRDINQGKRSLQEYIAEFRLLCMDSNWNEPAHMAAFQEGLSDAIKDELVHAEGALTLDALIVQCLRIEARLYQRGRKRLVMEPSSFSRAQPTPPRVFQPTVNAEEPMELGALRPRLTVENEGIPAVALVDSGATTSFMDCAFVKHFGIPLIPVNPPIKVETVDGRELKSGPICCATQPVRMLIGDHEEAISFYVTSNLHLPLVLGMSWLCLHDPLVAWSQNAISFPSLQCVDHLRHVCAGQDIAAPAVSIPSELSDFSDVFSEQEADRLPPHCTYDCPLDLIPDAPLPKGRLYSMSEPELVALREFLDKNLARGFIRSSSSPLSAPVLFVKKKSGELHLCCDYRCLNSLTVRNSYPLPLIPELMERLQEATIFTKLDLRGVYNLVRMRKGDEWKMAFGTRYGHFEYTVMPFGLTNAPAVFQHLMNDIFRDMLDRFVVVYLDDILIYSRSWDHHLHQVRQVLQRLREHKLYAKLEKCFFFQSSIEFLGHIISPEGIAMDPKKVEALCSWEAPRRVKDVQHLLGFTNYYQTFILDFAKVMDPITQLLRKKVPFVWGGLQQQAFDILKKAFVAEPILRHPDPNRPFVVETDASNVAIGAVLLQASKDGAPLFPCAYYSRKLTASERNYTIWEKELLAIKAAFETWRHHLEWARHKVEVRTDHRNLEHLTTAKKLNQCQIRWSLFFARFNFSVTYVPSGQNRRADALSQKPEYIGPKDPLSLRTVLPPESLAILQDPVDLRARIREAQRLDAWTQQRQGDVGPDSPWSIEEDLLRHRGLLYVPTRSLRALIMTQCHDNPAAGHFGFYKTLHLVTRTFWWPQVHHDVFSYVASCVQCRQAKAASGAPPGLLQPLLTLGRPWGMISMDFLMHLPSSSGFTTVLVIVDMLTKMAHFIPCQRLPSSRSTAQLFLQHIFRLHGLPDRVVSDRGVQFTVQFWKQLMAEQNDYLSEDVRARSSETGDLLPGLVCRTE</sequence>
<keyword evidence="11" id="KW-0695">RNA-directed DNA polymerase</keyword>
<keyword evidence="6" id="KW-0255">Endonuclease</keyword>
<evidence type="ECO:0000256" key="8">
    <source>
        <dbReference type="ARBA" id="ARBA00022842"/>
    </source>
</evidence>
<evidence type="ECO:0000259" key="15">
    <source>
        <dbReference type="PROSITE" id="PS50994"/>
    </source>
</evidence>
<dbReference type="InterPro" id="IPR041577">
    <property type="entry name" value="RT_RNaseH_2"/>
</dbReference>
<accession>A0A670ZB52</accession>
<dbReference type="GO" id="GO:0004523">
    <property type="term" value="F:RNA-DNA hybrid ribonuclease activity"/>
    <property type="evidence" value="ECO:0007669"/>
    <property type="project" value="UniProtKB-EC"/>
</dbReference>
<dbReference type="GeneTree" id="ENSGT01040000240511"/>
<dbReference type="Gene3D" id="3.30.70.270">
    <property type="match status" value="2"/>
</dbReference>
<dbReference type="Pfam" id="PF00078">
    <property type="entry name" value="RVT_1"/>
    <property type="match status" value="1"/>
</dbReference>
<dbReference type="InterPro" id="IPR001969">
    <property type="entry name" value="Aspartic_peptidase_AS"/>
</dbReference>
<keyword evidence="10" id="KW-0229">DNA integration</keyword>
<reference evidence="16" key="2">
    <citation type="submission" date="2025-09" db="UniProtKB">
        <authorList>
            <consortium name="Ensembl"/>
        </authorList>
    </citation>
    <scope>IDENTIFICATION</scope>
</reference>
<dbReference type="InterPro" id="IPR041588">
    <property type="entry name" value="Integrase_H2C2"/>
</dbReference>
<dbReference type="PROSITE" id="PS00141">
    <property type="entry name" value="ASP_PROTEASE"/>
    <property type="match status" value="1"/>
</dbReference>
<evidence type="ECO:0000256" key="7">
    <source>
        <dbReference type="ARBA" id="ARBA00022801"/>
    </source>
</evidence>
<evidence type="ECO:0000313" key="17">
    <source>
        <dbReference type="Proteomes" id="UP000472273"/>
    </source>
</evidence>
<dbReference type="CDD" id="cd01647">
    <property type="entry name" value="RT_LTR"/>
    <property type="match status" value="1"/>
</dbReference>
<evidence type="ECO:0000256" key="13">
    <source>
        <dbReference type="ARBA" id="ARBA00039658"/>
    </source>
</evidence>
<dbReference type="InterPro" id="IPR036397">
    <property type="entry name" value="RNaseH_sf"/>
</dbReference>
<name>A0A670ZB52_PSETE</name>
<keyword evidence="7" id="KW-0378">Hydrolase</keyword>
<dbReference type="InterPro" id="IPR021109">
    <property type="entry name" value="Peptidase_aspartic_dom_sf"/>
</dbReference>
<proteinExistence type="inferred from homology"/>
<dbReference type="Pfam" id="PF16297">
    <property type="entry name" value="DUF4939"/>
    <property type="match status" value="1"/>
</dbReference>
<dbReference type="InterPro" id="IPR012337">
    <property type="entry name" value="RNaseH-like_sf"/>
</dbReference>
<keyword evidence="12" id="KW-0511">Multifunctional enzyme</keyword>
<evidence type="ECO:0000256" key="6">
    <source>
        <dbReference type="ARBA" id="ARBA00022759"/>
    </source>
</evidence>
<dbReference type="Gene3D" id="1.10.340.70">
    <property type="match status" value="1"/>
</dbReference>
<dbReference type="OMA" id="GYHPTFD"/>
<dbReference type="SUPFAM" id="SSF53098">
    <property type="entry name" value="Ribonuclease H-like"/>
    <property type="match status" value="1"/>
</dbReference>
<dbReference type="AlphaFoldDB" id="A0A670ZB52"/>
<dbReference type="SUPFAM" id="SSF56672">
    <property type="entry name" value="DNA/RNA polymerases"/>
    <property type="match status" value="1"/>
</dbReference>
<keyword evidence="3" id="KW-0808">Transferase</keyword>
<evidence type="ECO:0000259" key="14">
    <source>
        <dbReference type="PROSITE" id="PS50878"/>
    </source>
</evidence>
<keyword evidence="17" id="KW-1185">Reference proteome</keyword>
<evidence type="ECO:0000256" key="4">
    <source>
        <dbReference type="ARBA" id="ARBA00022695"/>
    </source>
</evidence>
<evidence type="ECO:0000256" key="5">
    <source>
        <dbReference type="ARBA" id="ARBA00022722"/>
    </source>
</evidence>
<keyword evidence="9" id="KW-0694">RNA-binding</keyword>
<dbReference type="PROSITE" id="PS50878">
    <property type="entry name" value="RT_POL"/>
    <property type="match status" value="1"/>
</dbReference>
<evidence type="ECO:0000256" key="3">
    <source>
        <dbReference type="ARBA" id="ARBA00022679"/>
    </source>
</evidence>
<evidence type="ECO:0000256" key="10">
    <source>
        <dbReference type="ARBA" id="ARBA00022908"/>
    </source>
</evidence>
<organism evidence="16 17">
    <name type="scientific">Pseudonaja textilis</name>
    <name type="common">Eastern brown snake</name>
    <dbReference type="NCBI Taxonomy" id="8673"/>
    <lineage>
        <taxon>Eukaryota</taxon>
        <taxon>Metazoa</taxon>
        <taxon>Chordata</taxon>
        <taxon>Craniata</taxon>
        <taxon>Vertebrata</taxon>
        <taxon>Euteleostomi</taxon>
        <taxon>Lepidosauria</taxon>
        <taxon>Squamata</taxon>
        <taxon>Bifurcata</taxon>
        <taxon>Unidentata</taxon>
        <taxon>Episquamata</taxon>
        <taxon>Toxicofera</taxon>
        <taxon>Serpentes</taxon>
        <taxon>Colubroidea</taxon>
        <taxon>Elapidae</taxon>
        <taxon>Hydrophiinae</taxon>
        <taxon>Pseudonaja</taxon>
    </lineage>
</organism>
<keyword evidence="8" id="KW-0460">Magnesium</keyword>
<dbReference type="Pfam" id="PF08284">
    <property type="entry name" value="RVP_2"/>
    <property type="match status" value="1"/>
</dbReference>
<dbReference type="InterPro" id="IPR032549">
    <property type="entry name" value="DUF4939"/>
</dbReference>
<dbReference type="Ensembl" id="ENSPTXT00000018838.1">
    <property type="protein sequence ID" value="ENSPTXP00000018286.1"/>
    <property type="gene ID" value="ENSPTXG00000012586.1"/>
</dbReference>
<dbReference type="PROSITE" id="PS50994">
    <property type="entry name" value="INTEGRASE"/>
    <property type="match status" value="1"/>
</dbReference>
<dbReference type="Gene3D" id="3.30.420.10">
    <property type="entry name" value="Ribonuclease H-like superfamily/Ribonuclease H"/>
    <property type="match status" value="1"/>
</dbReference>
<dbReference type="PANTHER" id="PTHR37984">
    <property type="entry name" value="PROTEIN CBG26694"/>
    <property type="match status" value="1"/>
</dbReference>